<dbReference type="Proteomes" id="UP000801492">
    <property type="component" value="Unassembled WGS sequence"/>
</dbReference>
<protein>
    <submittedName>
        <fullName evidence="1">Uncharacterized protein</fullName>
    </submittedName>
</protein>
<dbReference type="AlphaFoldDB" id="A0A8K0DL32"/>
<sequence>MGATSEERFISSFHSINGMTIGERKKNLFLLLNATRKSLEVTKEEINFSSLHPKSPLEENFKVDALIYFKRVPELMEVLKSGNPVLIEKLLNTDAWFIDEGFKTVSGKELANEIFPHLSYNTKLKLLHKFELYLKDIKKADEYFEAVRENYGVYIGSKMLMACSEDLIMKVITVNRIEITPGQLQISVERYPNLTETLFECLDQYYHKIDIGTKYKTIFNYLAQHNVKLFLKLKEKYNPDIDLGSRSTRKFITKEKENIIKNPKEYSRFLKRSQLLKDIKEDFDEFYLNYLPKSLNALGNTYWQEYLNLPKRSDEEKLNYFLKTFKQLYGSELWEHSDFVLPQLFEMMSTDSREIWMNKNKRPENISEYEWISFMKTDKSIPLLKERISYTSKIKERVVLVCFLIKTCRINHDNEALLEVLKYLTAKHRNDHVTIREKIMKELLNFDLVKLSEEHWKYINEFITLSRLNNDCTYECINIFEKYIYYCLEKELPINDLLLQWTQLASSQYNIITEKPEYEKRCLLMFNETFPSAYNEKDLNSRYVDYLTCLHNWNRRYPKDTISLFINPQALQSIKLNLKSNSYSYTEEQIAVGCLKSDFKKAEEENLVGLLFERTQYHFSNVTNWLIKNHPETFMNHIEEITGTLIKMDSFNFHFSKLFRYYSHLDTTNHFSKHCLDFITDENADTRKAAACILSLTMAPNNFLDMVSSNYPLNLSADIESPEGQKAYKTQQALLPNLRNITPPSLTLDAISKFCKGDYLSLIQRSLYSAALNVPENKLVDFFEALSERAVSVRKHSIFLAFKVLNKNSIFKMLTNFMEKETNHSTHKSLFKGIFNFFLRNPDNYSWELTKLSVAKIDLKDKEAFNILTKYKRIPPTYFADYVLFTFDKLENFQDPNEIIEEGKCRILEAVNSKNISKLPHEFCESVIQKYFLQTEKLNDFQLKVHHFVSKFILYYETSDEKNCKKCMVSIFARLKKYIDCSWYSLEHGLECRKICSNFIKEFCSDFLGKECDNKEILIMFMNLWNDILKPHQAFNDYLYMHFTSLYVEFIKDQSSMKVIGQKIAVLCDSLHNEESLVVHVFYKCFKLFKDKFINSNNEENLFDLIEGIAKVSSTRSSLMLIIYLLPNDKITMPMIKCRYNNIMDLLRKENDNLLQIYLHNYYLSK</sequence>
<comment type="caution">
    <text evidence="1">The sequence shown here is derived from an EMBL/GenBank/DDBJ whole genome shotgun (WGS) entry which is preliminary data.</text>
</comment>
<keyword evidence="2" id="KW-1185">Reference proteome</keyword>
<organism evidence="1 2">
    <name type="scientific">Ignelater luminosus</name>
    <name type="common">Cucubano</name>
    <name type="synonym">Pyrophorus luminosus</name>
    <dbReference type="NCBI Taxonomy" id="2038154"/>
    <lineage>
        <taxon>Eukaryota</taxon>
        <taxon>Metazoa</taxon>
        <taxon>Ecdysozoa</taxon>
        <taxon>Arthropoda</taxon>
        <taxon>Hexapoda</taxon>
        <taxon>Insecta</taxon>
        <taxon>Pterygota</taxon>
        <taxon>Neoptera</taxon>
        <taxon>Endopterygota</taxon>
        <taxon>Coleoptera</taxon>
        <taxon>Polyphaga</taxon>
        <taxon>Elateriformia</taxon>
        <taxon>Elateroidea</taxon>
        <taxon>Elateridae</taxon>
        <taxon>Agrypninae</taxon>
        <taxon>Pyrophorini</taxon>
        <taxon>Ignelater</taxon>
    </lineage>
</organism>
<evidence type="ECO:0000313" key="1">
    <source>
        <dbReference type="EMBL" id="KAF2905148.1"/>
    </source>
</evidence>
<proteinExistence type="predicted"/>
<accession>A0A8K0DL32</accession>
<dbReference type="OrthoDB" id="6617263at2759"/>
<gene>
    <name evidence="1" type="ORF">ILUMI_01023</name>
</gene>
<name>A0A8K0DL32_IGNLU</name>
<reference evidence="1" key="1">
    <citation type="submission" date="2019-08" db="EMBL/GenBank/DDBJ databases">
        <title>The genome of the North American firefly Photinus pyralis.</title>
        <authorList>
            <consortium name="Photinus pyralis genome working group"/>
            <person name="Fallon T.R."/>
            <person name="Sander Lower S.E."/>
            <person name="Weng J.-K."/>
        </authorList>
    </citation>
    <scope>NUCLEOTIDE SEQUENCE</scope>
    <source>
        <strain evidence="1">TRF0915ILg1</strain>
        <tissue evidence="1">Whole body</tissue>
    </source>
</reference>
<dbReference type="EMBL" id="VTPC01000594">
    <property type="protein sequence ID" value="KAF2905148.1"/>
    <property type="molecule type" value="Genomic_DNA"/>
</dbReference>
<evidence type="ECO:0000313" key="2">
    <source>
        <dbReference type="Proteomes" id="UP000801492"/>
    </source>
</evidence>